<sequence>MANKPAGPPKNDRETGCRAKPRPQGSALLCEVREENLKNEARAEKRGEDASVHHDSGYPKIFQHQTRQTSNTRLNVKCCLIVAVQLPGRFALIGKKTRALETQIEEDDFLELAEECHTTRGHVAPATPSLVLPGVL</sequence>
<dbReference type="Proteomes" id="UP000284706">
    <property type="component" value="Unassembled WGS sequence"/>
</dbReference>
<accession>A0A409Y3P9</accession>
<evidence type="ECO:0000313" key="3">
    <source>
        <dbReference type="Proteomes" id="UP000284706"/>
    </source>
</evidence>
<reference evidence="2 3" key="1">
    <citation type="journal article" date="2018" name="Evol. Lett.">
        <title>Horizontal gene cluster transfer increased hallucinogenic mushroom diversity.</title>
        <authorList>
            <person name="Reynolds H.T."/>
            <person name="Vijayakumar V."/>
            <person name="Gluck-Thaler E."/>
            <person name="Korotkin H.B."/>
            <person name="Matheny P.B."/>
            <person name="Slot J.C."/>
        </authorList>
    </citation>
    <scope>NUCLEOTIDE SEQUENCE [LARGE SCALE GENOMIC DNA]</scope>
    <source>
        <strain evidence="2 3">SRW20</strain>
    </source>
</reference>
<organism evidence="2 3">
    <name type="scientific">Gymnopilus dilepis</name>
    <dbReference type="NCBI Taxonomy" id="231916"/>
    <lineage>
        <taxon>Eukaryota</taxon>
        <taxon>Fungi</taxon>
        <taxon>Dikarya</taxon>
        <taxon>Basidiomycota</taxon>
        <taxon>Agaricomycotina</taxon>
        <taxon>Agaricomycetes</taxon>
        <taxon>Agaricomycetidae</taxon>
        <taxon>Agaricales</taxon>
        <taxon>Agaricineae</taxon>
        <taxon>Hymenogastraceae</taxon>
        <taxon>Gymnopilus</taxon>
    </lineage>
</organism>
<evidence type="ECO:0000313" key="2">
    <source>
        <dbReference type="EMBL" id="PPQ97619.1"/>
    </source>
</evidence>
<keyword evidence="3" id="KW-1185">Reference proteome</keyword>
<dbReference type="InParanoid" id="A0A409Y3P9"/>
<proteinExistence type="predicted"/>
<evidence type="ECO:0000256" key="1">
    <source>
        <dbReference type="SAM" id="MobiDB-lite"/>
    </source>
</evidence>
<dbReference type="AlphaFoldDB" id="A0A409Y3P9"/>
<gene>
    <name evidence="2" type="ORF">CVT26_002377</name>
</gene>
<protein>
    <submittedName>
        <fullName evidence="2">Uncharacterized protein</fullName>
    </submittedName>
</protein>
<feature type="region of interest" description="Disordered" evidence="1">
    <location>
        <begin position="1"/>
        <end position="26"/>
    </location>
</feature>
<name>A0A409Y3P9_9AGAR</name>
<dbReference type="EMBL" id="NHYE01001220">
    <property type="protein sequence ID" value="PPQ97619.1"/>
    <property type="molecule type" value="Genomic_DNA"/>
</dbReference>
<comment type="caution">
    <text evidence="2">The sequence shown here is derived from an EMBL/GenBank/DDBJ whole genome shotgun (WGS) entry which is preliminary data.</text>
</comment>